<gene>
    <name evidence="1" type="ORF">BV22DRAFT_863188</name>
</gene>
<keyword evidence="2" id="KW-1185">Reference proteome</keyword>
<dbReference type="Proteomes" id="UP000790709">
    <property type="component" value="Unassembled WGS sequence"/>
</dbReference>
<dbReference type="EMBL" id="MU266664">
    <property type="protein sequence ID" value="KAH7919399.1"/>
    <property type="molecule type" value="Genomic_DNA"/>
</dbReference>
<evidence type="ECO:0000313" key="1">
    <source>
        <dbReference type="EMBL" id="KAH7919399.1"/>
    </source>
</evidence>
<organism evidence="1 2">
    <name type="scientific">Leucogyrophana mollusca</name>
    <dbReference type="NCBI Taxonomy" id="85980"/>
    <lineage>
        <taxon>Eukaryota</taxon>
        <taxon>Fungi</taxon>
        <taxon>Dikarya</taxon>
        <taxon>Basidiomycota</taxon>
        <taxon>Agaricomycotina</taxon>
        <taxon>Agaricomycetes</taxon>
        <taxon>Agaricomycetidae</taxon>
        <taxon>Boletales</taxon>
        <taxon>Boletales incertae sedis</taxon>
        <taxon>Leucogyrophana</taxon>
    </lineage>
</organism>
<comment type="caution">
    <text evidence="1">The sequence shown here is derived from an EMBL/GenBank/DDBJ whole genome shotgun (WGS) entry which is preliminary data.</text>
</comment>
<evidence type="ECO:0000313" key="2">
    <source>
        <dbReference type="Proteomes" id="UP000790709"/>
    </source>
</evidence>
<sequence length="209" mass="23715">MSTTTTTVYTETIRKGYGTGLNPLSLLIDFCGNMDSRIALASRIPLQISISIPDEFSEYVVPVLGGIPIADLADPLGDIPPPQVTLPFLPLPLSFHPSHSLSWATLAKDIEFWLIHSIIDTQTDDWRWNREFFWMSYIAAYPQFPRGNWPIWDAKIAMEGDFLSHWTEISGGNLPREGSIMSIREIIWDEFQQLASHVFPHPIVPEYLT</sequence>
<name>A0ACB8B2C0_9AGAM</name>
<proteinExistence type="predicted"/>
<protein>
    <submittedName>
        <fullName evidence="1">Uncharacterized protein</fullName>
    </submittedName>
</protein>
<reference evidence="1" key="1">
    <citation type="journal article" date="2021" name="New Phytol.">
        <title>Evolutionary innovations through gain and loss of genes in the ectomycorrhizal Boletales.</title>
        <authorList>
            <person name="Wu G."/>
            <person name="Miyauchi S."/>
            <person name="Morin E."/>
            <person name="Kuo A."/>
            <person name="Drula E."/>
            <person name="Varga T."/>
            <person name="Kohler A."/>
            <person name="Feng B."/>
            <person name="Cao Y."/>
            <person name="Lipzen A."/>
            <person name="Daum C."/>
            <person name="Hundley H."/>
            <person name="Pangilinan J."/>
            <person name="Johnson J."/>
            <person name="Barry K."/>
            <person name="LaButti K."/>
            <person name="Ng V."/>
            <person name="Ahrendt S."/>
            <person name="Min B."/>
            <person name="Choi I.G."/>
            <person name="Park H."/>
            <person name="Plett J.M."/>
            <person name="Magnuson J."/>
            <person name="Spatafora J.W."/>
            <person name="Nagy L.G."/>
            <person name="Henrissat B."/>
            <person name="Grigoriev I.V."/>
            <person name="Yang Z.L."/>
            <person name="Xu J."/>
            <person name="Martin F.M."/>
        </authorList>
    </citation>
    <scope>NUCLEOTIDE SEQUENCE</scope>
    <source>
        <strain evidence="1">KUC20120723A-06</strain>
    </source>
</reference>
<accession>A0ACB8B2C0</accession>